<reference evidence="2" key="1">
    <citation type="submission" date="2023-02" db="EMBL/GenBank/DDBJ databases">
        <title>Colletotrichum kahawae CIFC_Que2 genome sequencing and assembly.</title>
        <authorList>
            <person name="Baroncelli R."/>
        </authorList>
    </citation>
    <scope>NUCLEOTIDE SEQUENCE</scope>
    <source>
        <strain evidence="2">CIFC_Que2</strain>
    </source>
</reference>
<sequence length="130" mass="14212">MNGGRRTTDDDDDETSHAGQAARNRPTDDELAAAGRKNPTVNNTVGTWKVRKGEPRAGQSPVEWDGQPQRKKRNMGPRAGTLQGQCTFSLPDKMDIQSKKASPPGATLRAQQWVGPARLTLNHVRLPFLA</sequence>
<comment type="caution">
    <text evidence="2">The sequence shown here is derived from an EMBL/GenBank/DDBJ whole genome shotgun (WGS) entry which is preliminary data.</text>
</comment>
<proteinExistence type="predicted"/>
<evidence type="ECO:0000313" key="2">
    <source>
        <dbReference type="EMBL" id="KAK2770771.1"/>
    </source>
</evidence>
<gene>
    <name evidence="2" type="ORF">CKAH01_04278</name>
</gene>
<organism evidence="2 3">
    <name type="scientific">Colletotrichum kahawae</name>
    <name type="common">Coffee berry disease fungus</name>
    <dbReference type="NCBI Taxonomy" id="34407"/>
    <lineage>
        <taxon>Eukaryota</taxon>
        <taxon>Fungi</taxon>
        <taxon>Dikarya</taxon>
        <taxon>Ascomycota</taxon>
        <taxon>Pezizomycotina</taxon>
        <taxon>Sordariomycetes</taxon>
        <taxon>Hypocreomycetidae</taxon>
        <taxon>Glomerellales</taxon>
        <taxon>Glomerellaceae</taxon>
        <taxon>Colletotrichum</taxon>
        <taxon>Colletotrichum gloeosporioides species complex</taxon>
    </lineage>
</organism>
<evidence type="ECO:0000256" key="1">
    <source>
        <dbReference type="SAM" id="MobiDB-lite"/>
    </source>
</evidence>
<accession>A0AAD9YLQ9</accession>
<dbReference type="Proteomes" id="UP001281614">
    <property type="component" value="Unassembled WGS sequence"/>
</dbReference>
<feature type="region of interest" description="Disordered" evidence="1">
    <location>
        <begin position="1"/>
        <end position="85"/>
    </location>
</feature>
<dbReference type="AlphaFoldDB" id="A0AAD9YLQ9"/>
<name>A0AAD9YLQ9_COLKA</name>
<evidence type="ECO:0000313" key="3">
    <source>
        <dbReference type="Proteomes" id="UP001281614"/>
    </source>
</evidence>
<protein>
    <submittedName>
        <fullName evidence="2">Uncharacterized protein</fullName>
    </submittedName>
</protein>
<keyword evidence="3" id="KW-1185">Reference proteome</keyword>
<dbReference type="EMBL" id="VYYT01000090">
    <property type="protein sequence ID" value="KAK2770771.1"/>
    <property type="molecule type" value="Genomic_DNA"/>
</dbReference>